<dbReference type="Pfam" id="PF00069">
    <property type="entry name" value="Pkinase"/>
    <property type="match status" value="1"/>
</dbReference>
<keyword evidence="2 5" id="KW-0547">Nucleotide-binding</keyword>
<evidence type="ECO:0000256" key="4">
    <source>
        <dbReference type="ARBA" id="ARBA00022840"/>
    </source>
</evidence>
<feature type="domain" description="Protein kinase" evidence="7">
    <location>
        <begin position="20"/>
        <end position="273"/>
    </location>
</feature>
<dbReference type="CDD" id="cd14014">
    <property type="entry name" value="STKc_PknB_like"/>
    <property type="match status" value="1"/>
</dbReference>
<dbReference type="Gene3D" id="3.30.200.20">
    <property type="entry name" value="Phosphorylase Kinase, domain 1"/>
    <property type="match status" value="1"/>
</dbReference>
<evidence type="ECO:0000256" key="5">
    <source>
        <dbReference type="PROSITE-ProRule" id="PRU10141"/>
    </source>
</evidence>
<dbReference type="InterPro" id="IPR011009">
    <property type="entry name" value="Kinase-like_dom_sf"/>
</dbReference>
<protein>
    <submittedName>
        <fullName evidence="8">Serine/threonine-protein kinase</fullName>
        <ecNumber evidence="8">2.7.11.1</ecNumber>
    </submittedName>
</protein>
<evidence type="ECO:0000256" key="3">
    <source>
        <dbReference type="ARBA" id="ARBA00022777"/>
    </source>
</evidence>
<dbReference type="EMBL" id="JBHTCF010000006">
    <property type="protein sequence ID" value="MFC7306042.1"/>
    <property type="molecule type" value="Genomic_DNA"/>
</dbReference>
<dbReference type="PROSITE" id="PS00108">
    <property type="entry name" value="PROTEIN_KINASE_ST"/>
    <property type="match status" value="1"/>
</dbReference>
<dbReference type="PROSITE" id="PS00107">
    <property type="entry name" value="PROTEIN_KINASE_ATP"/>
    <property type="match status" value="1"/>
</dbReference>
<dbReference type="PROSITE" id="PS50011">
    <property type="entry name" value="PROTEIN_KINASE_DOM"/>
    <property type="match status" value="1"/>
</dbReference>
<dbReference type="SMART" id="SM00220">
    <property type="entry name" value="S_TKc"/>
    <property type="match status" value="1"/>
</dbReference>
<dbReference type="PANTHER" id="PTHR43289">
    <property type="entry name" value="MITOGEN-ACTIVATED PROTEIN KINASE KINASE KINASE 20-RELATED"/>
    <property type="match status" value="1"/>
</dbReference>
<accession>A0ABW2JJV0</accession>
<keyword evidence="3 8" id="KW-0418">Kinase</keyword>
<dbReference type="EC" id="2.7.11.1" evidence="8"/>
<dbReference type="PANTHER" id="PTHR43289:SF34">
    <property type="entry name" value="SERINE_THREONINE-PROTEIN KINASE YBDM-RELATED"/>
    <property type="match status" value="1"/>
</dbReference>
<keyword evidence="4 5" id="KW-0067">ATP-binding</keyword>
<feature type="compositionally biased region" description="Low complexity" evidence="6">
    <location>
        <begin position="386"/>
        <end position="403"/>
    </location>
</feature>
<keyword evidence="9" id="KW-1185">Reference proteome</keyword>
<feature type="binding site" evidence="5">
    <location>
        <position position="48"/>
    </location>
    <ligand>
        <name>ATP</name>
        <dbReference type="ChEBI" id="CHEBI:30616"/>
    </ligand>
</feature>
<comment type="caution">
    <text evidence="8">The sequence shown here is derived from an EMBL/GenBank/DDBJ whole genome shotgun (WGS) entry which is preliminary data.</text>
</comment>
<evidence type="ECO:0000256" key="1">
    <source>
        <dbReference type="ARBA" id="ARBA00022679"/>
    </source>
</evidence>
<dbReference type="SUPFAM" id="SSF56112">
    <property type="entry name" value="Protein kinase-like (PK-like)"/>
    <property type="match status" value="1"/>
</dbReference>
<proteinExistence type="predicted"/>
<evidence type="ECO:0000259" key="7">
    <source>
        <dbReference type="PROSITE" id="PS50011"/>
    </source>
</evidence>
<dbReference type="RefSeq" id="WP_381831388.1">
    <property type="nucleotide sequence ID" value="NZ_JBHTCF010000006.1"/>
</dbReference>
<keyword evidence="1 8" id="KW-0808">Transferase</keyword>
<dbReference type="Gene3D" id="1.10.510.10">
    <property type="entry name" value="Transferase(Phosphotransferase) domain 1"/>
    <property type="match status" value="1"/>
</dbReference>
<dbReference type="GO" id="GO:0004674">
    <property type="term" value="F:protein serine/threonine kinase activity"/>
    <property type="evidence" value="ECO:0007669"/>
    <property type="project" value="UniProtKB-EC"/>
</dbReference>
<organism evidence="8 9">
    <name type="scientific">Streptomyces monticola</name>
    <dbReference type="NCBI Taxonomy" id="2666263"/>
    <lineage>
        <taxon>Bacteria</taxon>
        <taxon>Bacillati</taxon>
        <taxon>Actinomycetota</taxon>
        <taxon>Actinomycetes</taxon>
        <taxon>Kitasatosporales</taxon>
        <taxon>Streptomycetaceae</taxon>
        <taxon>Streptomyces</taxon>
    </lineage>
</organism>
<dbReference type="InterPro" id="IPR000719">
    <property type="entry name" value="Prot_kinase_dom"/>
</dbReference>
<dbReference type="Proteomes" id="UP001596523">
    <property type="component" value="Unassembled WGS sequence"/>
</dbReference>
<dbReference type="InterPro" id="IPR008271">
    <property type="entry name" value="Ser/Thr_kinase_AS"/>
</dbReference>
<feature type="region of interest" description="Disordered" evidence="6">
    <location>
        <begin position="351"/>
        <end position="412"/>
    </location>
</feature>
<dbReference type="InterPro" id="IPR017441">
    <property type="entry name" value="Protein_kinase_ATP_BS"/>
</dbReference>
<evidence type="ECO:0000313" key="8">
    <source>
        <dbReference type="EMBL" id="MFC7306042.1"/>
    </source>
</evidence>
<feature type="compositionally biased region" description="Polar residues" evidence="6">
    <location>
        <begin position="353"/>
        <end position="381"/>
    </location>
</feature>
<evidence type="ECO:0000256" key="6">
    <source>
        <dbReference type="SAM" id="MobiDB-lite"/>
    </source>
</evidence>
<evidence type="ECO:0000313" key="9">
    <source>
        <dbReference type="Proteomes" id="UP001596523"/>
    </source>
</evidence>
<gene>
    <name evidence="8" type="ORF">ACFQVC_17675</name>
</gene>
<evidence type="ECO:0000256" key="2">
    <source>
        <dbReference type="ARBA" id="ARBA00022741"/>
    </source>
</evidence>
<name>A0ABW2JJV0_9ACTN</name>
<reference evidence="9" key="1">
    <citation type="journal article" date="2019" name="Int. J. Syst. Evol. Microbiol.">
        <title>The Global Catalogue of Microorganisms (GCM) 10K type strain sequencing project: providing services to taxonomists for standard genome sequencing and annotation.</title>
        <authorList>
            <consortium name="The Broad Institute Genomics Platform"/>
            <consortium name="The Broad Institute Genome Sequencing Center for Infectious Disease"/>
            <person name="Wu L."/>
            <person name="Ma J."/>
        </authorList>
    </citation>
    <scope>NUCLEOTIDE SEQUENCE [LARGE SCALE GENOMIC DNA]</scope>
    <source>
        <strain evidence="9">SYNS20</strain>
    </source>
</reference>
<sequence>MPGAHIRPVVDGDPERIAGYRIIGRLGAGGMGVVYAGLAADGAKVALKVVRAEFADDPAFRARFRREVRLLSRVEGSRVVPLLDADPETDRPWLATQYVAGPTLKEHVDAVGPLQGGLLLALASGVAQGLVAVHSAGVVHRDLKPGNVLLASDGPRVLDFGIAHAADQTAVTSTNVSTGTPGWISPEQYRGLAAGPPADVFAWGALVAYAATGRLPFGTGRPDTIAYRIMDGCPELDGVPEDLRMLVTSALSKAPEDRPTAVDLARNCVELWSSQETVVLGAGDHEPTLAVETLLQHEWTIVSEDVLEPEWVVPAPERHRSRAALLAAAGATLLAVSLGTGFLLFEVEDPPASASTGHDAQGFGEQQSGTEKPSTAQSSGPRTPDGKGSSSSSNSPTPSLTPGASSPIVQDTDPDVSLLRTQVKNVYEQARHLERQDTSGNMQRLGQLVNTCIDVTEAVALNSKKEKVISTSQSVGQFCNLANEWSVDNSDIVTLNGAHVMVTEQLDELRG</sequence>